<organism evidence="8 9">
    <name type="scientific">Methylomicrobium album BG8</name>
    <dbReference type="NCBI Taxonomy" id="686340"/>
    <lineage>
        <taxon>Bacteria</taxon>
        <taxon>Pseudomonadati</taxon>
        <taxon>Pseudomonadota</taxon>
        <taxon>Gammaproteobacteria</taxon>
        <taxon>Methylococcales</taxon>
        <taxon>Methylococcaceae</taxon>
        <taxon>Methylomicrobium</taxon>
    </lineage>
</organism>
<feature type="transmembrane region" description="Helical" evidence="6">
    <location>
        <begin position="315"/>
        <end position="348"/>
    </location>
</feature>
<dbReference type="Proteomes" id="UP000005090">
    <property type="component" value="Chromosome"/>
</dbReference>
<evidence type="ECO:0000256" key="5">
    <source>
        <dbReference type="ARBA" id="ARBA00023136"/>
    </source>
</evidence>
<dbReference type="InterPro" id="IPR035681">
    <property type="entry name" value="ComA-like_MBL"/>
</dbReference>
<keyword evidence="5 6" id="KW-0472">Membrane</keyword>
<feature type="transmembrane region" description="Helical" evidence="6">
    <location>
        <begin position="45"/>
        <end position="63"/>
    </location>
</feature>
<dbReference type="CDD" id="cd07731">
    <property type="entry name" value="ComA-like_MBL-fold"/>
    <property type="match status" value="1"/>
</dbReference>
<dbReference type="EMBL" id="CM001475">
    <property type="protein sequence ID" value="EIC29104.1"/>
    <property type="molecule type" value="Genomic_DNA"/>
</dbReference>
<feature type="transmembrane region" description="Helical" evidence="6">
    <location>
        <begin position="230"/>
        <end position="254"/>
    </location>
</feature>
<dbReference type="eggNOG" id="COG2333">
    <property type="taxonomic scope" value="Bacteria"/>
</dbReference>
<dbReference type="AlphaFoldDB" id="H8GJB4"/>
<dbReference type="SMART" id="SM00849">
    <property type="entry name" value="Lactamase_B"/>
    <property type="match status" value="1"/>
</dbReference>
<dbReference type="InterPro" id="IPR004797">
    <property type="entry name" value="Competence_ComEC/Rec2"/>
</dbReference>
<feature type="transmembrane region" description="Helical" evidence="6">
    <location>
        <begin position="419"/>
        <end position="442"/>
    </location>
</feature>
<dbReference type="NCBIfam" id="TIGR00360">
    <property type="entry name" value="ComEC_N-term"/>
    <property type="match status" value="1"/>
</dbReference>
<dbReference type="GO" id="GO:0005886">
    <property type="term" value="C:plasma membrane"/>
    <property type="evidence" value="ECO:0007669"/>
    <property type="project" value="UniProtKB-SubCell"/>
</dbReference>
<evidence type="ECO:0000256" key="6">
    <source>
        <dbReference type="SAM" id="Phobius"/>
    </source>
</evidence>
<keyword evidence="3 6" id="KW-0812">Transmembrane</keyword>
<evidence type="ECO:0000313" key="9">
    <source>
        <dbReference type="Proteomes" id="UP000005090"/>
    </source>
</evidence>
<dbReference type="SUPFAM" id="SSF56281">
    <property type="entry name" value="Metallo-hydrolase/oxidoreductase"/>
    <property type="match status" value="1"/>
</dbReference>
<proteinExistence type="predicted"/>
<keyword evidence="2" id="KW-1003">Cell membrane</keyword>
<dbReference type="InterPro" id="IPR052159">
    <property type="entry name" value="Competence_DNA_uptake"/>
</dbReference>
<dbReference type="STRING" id="686340.Metal_1306"/>
<comment type="subcellular location">
    <subcellularLocation>
        <location evidence="1">Cell membrane</location>
        <topology evidence="1">Multi-pass membrane protein</topology>
    </subcellularLocation>
</comment>
<dbReference type="InterPro" id="IPR036866">
    <property type="entry name" value="RibonucZ/Hydroxyglut_hydro"/>
</dbReference>
<dbReference type="Gene3D" id="3.60.15.10">
    <property type="entry name" value="Ribonuclease Z/Hydroxyacylglutathione hydrolase-like"/>
    <property type="match status" value="1"/>
</dbReference>
<keyword evidence="9" id="KW-1185">Reference proteome</keyword>
<feature type="domain" description="Metallo-beta-lactamase" evidence="7">
    <location>
        <begin position="510"/>
        <end position="697"/>
    </location>
</feature>
<dbReference type="InterPro" id="IPR004477">
    <property type="entry name" value="ComEC_N"/>
</dbReference>
<reference evidence="8 9" key="1">
    <citation type="journal article" date="2013" name="Genome Announc.">
        <title>Genome Sequence of the Obligate Gammaproteobacterial Methanotroph Methylomicrobium album Strain BG8.</title>
        <authorList>
            <person name="Kits K.D."/>
            <person name="Kalyuzhnaya M.G."/>
            <person name="Klotz M.G."/>
            <person name="Jetten M.S."/>
            <person name="Op den Camp H.J."/>
            <person name="Vuilleumier S."/>
            <person name="Bringel F."/>
            <person name="Dispirito A.A."/>
            <person name="Murrell J.C."/>
            <person name="Bruce D."/>
            <person name="Cheng J.F."/>
            <person name="Copeland A."/>
            <person name="Goodwin L."/>
            <person name="Hauser L."/>
            <person name="Lajus A."/>
            <person name="Land M.L."/>
            <person name="Lapidus A."/>
            <person name="Lucas S."/>
            <person name="Medigue C."/>
            <person name="Pitluck S."/>
            <person name="Woyke T."/>
            <person name="Zeytun A."/>
            <person name="Stein L.Y."/>
        </authorList>
    </citation>
    <scope>NUCLEOTIDE SEQUENCE [LARGE SCALE GENOMIC DNA]</scope>
    <source>
        <strain evidence="8 9">BG8</strain>
    </source>
</reference>
<dbReference type="RefSeq" id="WP_005370729.1">
    <property type="nucleotide sequence ID" value="NZ_CM001475.1"/>
</dbReference>
<feature type="transmembrane region" description="Helical" evidence="6">
    <location>
        <begin position="454"/>
        <end position="473"/>
    </location>
</feature>
<dbReference type="InterPro" id="IPR025405">
    <property type="entry name" value="DUF4131"/>
</dbReference>
<feature type="transmembrane region" description="Helical" evidence="6">
    <location>
        <begin position="266"/>
        <end position="286"/>
    </location>
</feature>
<dbReference type="NCBIfam" id="TIGR00361">
    <property type="entry name" value="ComEC_Rec2"/>
    <property type="match status" value="1"/>
</dbReference>
<evidence type="ECO:0000256" key="1">
    <source>
        <dbReference type="ARBA" id="ARBA00004651"/>
    </source>
</evidence>
<dbReference type="Pfam" id="PF00753">
    <property type="entry name" value="Lactamase_B"/>
    <property type="match status" value="1"/>
</dbReference>
<evidence type="ECO:0000256" key="2">
    <source>
        <dbReference type="ARBA" id="ARBA00022475"/>
    </source>
</evidence>
<name>H8GJB4_METAL</name>
<dbReference type="Pfam" id="PF03772">
    <property type="entry name" value="Competence"/>
    <property type="match status" value="1"/>
</dbReference>
<feature type="transmembrane region" description="Helical" evidence="6">
    <location>
        <begin position="360"/>
        <end position="380"/>
    </location>
</feature>
<evidence type="ECO:0000256" key="3">
    <source>
        <dbReference type="ARBA" id="ARBA00022692"/>
    </source>
</evidence>
<dbReference type="PANTHER" id="PTHR30619:SF1">
    <property type="entry name" value="RECOMBINATION PROTEIN 2"/>
    <property type="match status" value="1"/>
</dbReference>
<keyword evidence="4 6" id="KW-1133">Transmembrane helix</keyword>
<feature type="transmembrane region" description="Helical" evidence="6">
    <location>
        <begin position="392"/>
        <end position="413"/>
    </location>
</feature>
<accession>H8GJB4</accession>
<sequence>MIIAAISYLIGVMLVQQLPDMTGAGYLLFLVPVFGFALWRRHWVVAFILSGLFWGTGFALIRLHDRLPQALEGTDLRITGRIANLPDVGDKNLRFDFAIAESPPEFPSRIRLTWYRPDRPVKAGQTWTFTVKLKRPHGTLNPGGFDYERWLFTEGIGATGYVRTRPPPVLIKEAAYANVPGLRQKIADRLNGLLTGSPSLALLQALMIGDGSRITQAQWDIFRKTGTTHLIVISGSHIGLIAGFVYFLALKGWALTGVLRWPPPRIAALVALIAAVFYTFLAGFAVPAQRALIMLAIAMASVIGQRNSRPIDTLAAALLGVLILDPLAVLSTGFWLSFFAVGLILFAVAGRLAKPKPFGAAVKLHGVTSLGLAPFLLFFFQQITFIAPFANLLAVPVISLAVLPLALLGLLLLPLSSTLAGLLLLPADYILRSLMWLLNLMAQIPAATLSHSAPPYWALLTAIPGAFWLLAPFGTPSRWLGVIMIAPLIFTAPARPAVGEIRMTLLDVGQGLAVGIQTAGHWLVYDTGPQFSPESDMGRNVVLPYLHSRGANKIDTLIVSHGDNDHIGGARSILRALPVAHLLTGAPEGLAEYAPALCKAGQSWRWDEVDFTMLAPERLDPATDNNNSCVLKIRSRNGAILLAGDIEAAAESRLVDRYGSALRADILVAPHHGSKTSSTQAFLETVKPRYVLIPAGYRNQFGHPHAGVLARYQKIGAKWLKSADSGAILADLSAHGLTIKTYRELDKKYWRAGSE</sequence>
<protein>
    <submittedName>
        <fullName evidence="8">DNA internalization-related competence protein ComEC/Rec2</fullName>
    </submittedName>
</protein>
<dbReference type="HOGENOM" id="CLU_010363_3_0_6"/>
<evidence type="ECO:0000313" key="8">
    <source>
        <dbReference type="EMBL" id="EIC29104.1"/>
    </source>
</evidence>
<dbReference type="PANTHER" id="PTHR30619">
    <property type="entry name" value="DNA INTERNALIZATION/COMPETENCE PROTEIN COMEC/REC2"/>
    <property type="match status" value="1"/>
</dbReference>
<dbReference type="eggNOG" id="COG0658">
    <property type="taxonomic scope" value="Bacteria"/>
</dbReference>
<gene>
    <name evidence="8" type="ORF">Metal_1306</name>
</gene>
<dbReference type="GO" id="GO:0030420">
    <property type="term" value="P:establishment of competence for transformation"/>
    <property type="evidence" value="ECO:0007669"/>
    <property type="project" value="InterPro"/>
</dbReference>
<evidence type="ECO:0000259" key="7">
    <source>
        <dbReference type="SMART" id="SM00849"/>
    </source>
</evidence>
<evidence type="ECO:0000256" key="4">
    <source>
        <dbReference type="ARBA" id="ARBA00022989"/>
    </source>
</evidence>
<dbReference type="Pfam" id="PF13567">
    <property type="entry name" value="DUF4131"/>
    <property type="match status" value="1"/>
</dbReference>
<dbReference type="InterPro" id="IPR001279">
    <property type="entry name" value="Metallo-B-lactamas"/>
</dbReference>